<dbReference type="GO" id="GO:0031929">
    <property type="term" value="P:TOR signaling"/>
    <property type="evidence" value="ECO:0007669"/>
    <property type="project" value="TreeGrafter"/>
</dbReference>
<keyword evidence="7" id="KW-0067">ATP-binding</keyword>
<feature type="domain" description="FATC" evidence="13">
    <location>
        <begin position="1835"/>
        <end position="1867"/>
    </location>
</feature>
<evidence type="ECO:0000259" key="12">
    <source>
        <dbReference type="PROSITE" id="PS50290"/>
    </source>
</evidence>
<dbReference type="PANTHER" id="PTHR11139">
    <property type="entry name" value="ATAXIA TELANGIECTASIA MUTATED ATM -RELATED"/>
    <property type="match status" value="1"/>
</dbReference>
<gene>
    <name evidence="14" type="primary">smg-1</name>
    <name evidence="14" type="ORF">Tcan_12243</name>
</gene>
<dbReference type="STRING" id="6265.A0A0B2VLK3"/>
<dbReference type="InterPro" id="IPR000403">
    <property type="entry name" value="PI3/4_kinase_cat_dom"/>
</dbReference>
<dbReference type="InterPro" id="IPR011009">
    <property type="entry name" value="Kinase-like_dom_sf"/>
</dbReference>
<dbReference type="GO" id="GO:0004674">
    <property type="term" value="F:protein serine/threonine kinase activity"/>
    <property type="evidence" value="ECO:0007669"/>
    <property type="project" value="UniProtKB-KW"/>
</dbReference>
<dbReference type="Gene3D" id="3.30.1010.10">
    <property type="entry name" value="Phosphatidylinositol 3-kinase Catalytic Subunit, Chain A, domain 4"/>
    <property type="match status" value="1"/>
</dbReference>
<evidence type="ECO:0000313" key="14">
    <source>
        <dbReference type="EMBL" id="KHN84376.1"/>
    </source>
</evidence>
<dbReference type="InterPro" id="IPR039414">
    <property type="entry name" value="SMG1_PIKKc"/>
</dbReference>
<dbReference type="InterPro" id="IPR016024">
    <property type="entry name" value="ARM-type_fold"/>
</dbReference>
<evidence type="ECO:0000256" key="5">
    <source>
        <dbReference type="ARBA" id="ARBA00022741"/>
    </source>
</evidence>
<name>A0A0B2VLK3_TOXCA</name>
<dbReference type="EC" id="2.7.11.1" evidence="2"/>
<dbReference type="SUPFAM" id="SSF48371">
    <property type="entry name" value="ARM repeat"/>
    <property type="match status" value="1"/>
</dbReference>
<evidence type="ECO:0000256" key="3">
    <source>
        <dbReference type="ARBA" id="ARBA00022527"/>
    </source>
</evidence>
<feature type="domain" description="PI3K/PI4K catalytic" evidence="12">
    <location>
        <begin position="1267"/>
        <end position="1615"/>
    </location>
</feature>
<dbReference type="GO" id="GO:0031931">
    <property type="term" value="C:TORC1 complex"/>
    <property type="evidence" value="ECO:0007669"/>
    <property type="project" value="TreeGrafter"/>
</dbReference>
<evidence type="ECO:0000256" key="4">
    <source>
        <dbReference type="ARBA" id="ARBA00022679"/>
    </source>
</evidence>
<dbReference type="EMBL" id="JPKZ01000987">
    <property type="protein sequence ID" value="KHN84376.1"/>
    <property type="molecule type" value="Genomic_DNA"/>
</dbReference>
<dbReference type="GO" id="GO:0005737">
    <property type="term" value="C:cytoplasm"/>
    <property type="evidence" value="ECO:0007669"/>
    <property type="project" value="TreeGrafter"/>
</dbReference>
<proteinExistence type="inferred from homology"/>
<keyword evidence="3" id="KW-0723">Serine/threonine-protein kinase</keyword>
<keyword evidence="15" id="KW-1185">Reference proteome</keyword>
<dbReference type="OrthoDB" id="10065496at2759"/>
<dbReference type="PANTHER" id="PTHR11139:SF119">
    <property type="entry name" value="SERINE_THREONINE-PROTEIN KINASE SMG1"/>
    <property type="match status" value="1"/>
</dbReference>
<dbReference type="InterPro" id="IPR031559">
    <property type="entry name" value="SMG1"/>
</dbReference>
<keyword evidence="5" id="KW-0547">Nucleotide-binding</keyword>
<dbReference type="SUPFAM" id="SSF56112">
    <property type="entry name" value="Protein kinase-like (PK-like)"/>
    <property type="match status" value="1"/>
</dbReference>
<keyword evidence="4" id="KW-0808">Transferase</keyword>
<dbReference type="CDD" id="cd05170">
    <property type="entry name" value="PIKKc_SMG1"/>
    <property type="match status" value="1"/>
</dbReference>
<dbReference type="PROSITE" id="PS51190">
    <property type="entry name" value="FATC"/>
    <property type="match status" value="1"/>
</dbReference>
<comment type="catalytic activity">
    <reaction evidence="9">
        <text>L-threonyl-[protein] + ATP = O-phospho-L-threonyl-[protein] + ADP + H(+)</text>
        <dbReference type="Rhea" id="RHEA:46608"/>
        <dbReference type="Rhea" id="RHEA-COMP:11060"/>
        <dbReference type="Rhea" id="RHEA-COMP:11605"/>
        <dbReference type="ChEBI" id="CHEBI:15378"/>
        <dbReference type="ChEBI" id="CHEBI:30013"/>
        <dbReference type="ChEBI" id="CHEBI:30616"/>
        <dbReference type="ChEBI" id="CHEBI:61977"/>
        <dbReference type="ChEBI" id="CHEBI:456216"/>
        <dbReference type="EC" id="2.7.11.1"/>
    </reaction>
</comment>
<sequence>MAHEHMEFAQAKIPESLFTTEHFALIADFLLNSVVPTYCANGIDDGNWMEDTIAIIYASSMGDESANLDYISKWRWALAQMAQYCVDNRLRTPLGKPADTFLKLENEIRRLALNSLTRKSSTSSSNPPANIKVESASEKDEPTSKTLTVTRSRRGQREDDEEFEETNREPRQLSSAEQWWRVRALLETVELLDKLMSFACDGALFQLCVVSQTSQQFFVTNEATCSGWMSRMYLMTMAVAYGNGHYEHVLRLGAGALRDAQKRITSAACANATGDIAKEARPEAMDAAAHTCISWMVRSLVDMGRAQPIMGIYAWVKKVYRLRFAWIKYAADMAAGRIEAALDGLVSCVNDAKQPDNVRKTVRQLIIVGLSRLRNPEEMIRVWRALDGSQGSDEKLCAVPDGFEEFAWSKLKGLVNFDPPAEMEKCEAVAWDVERRLEASELRLMQIARAFKKDCRNDIAELTKQLGDDARLIMMADTSVRTHTRASTLHLLATAVKDSLKPTHKQMLSANMIDPSFLFELDSGPCIERLTLGQQLSCWLENYSHTNGAPLLGLLADERTFHLKMCTLARKMGNLRLADRQLRFHASQQRQQPQSNGFLMQNGWLSGMDKENSVTVANEVNSWHMLNSQEMLHADSALSSAIETAKLLWAQCGSNRNGTLSHAEPFALLCDAVADEVERVFYKRNVMFNGAPSVPPNALLPLLAHHFTQTSVNDSAVLAVGMSSKPQSAKQLREEGEVLANATLRMAAWLSRDSSLMNVAAVRCQRIAWHMFAAEQSILPAISGSGATGGLIGALLSVACKLAPHLSKSHERLAEWAYKSARASSEDASGGMLLTSEEKDAIKWQLKSACAGLNEMTVEAVLSAVANAHHINSLRDDVRAAVADECPPGLCDQLLGTGSAIVQVWTTARGRMMAYYACAVRSYFTYIAECGNTPKEEHKGTIGTVVATLRIVRLLVRHSDSLHALVDAEMRRTNEFLWKDILPQLFARLNHPVAAVRDTLCALLERVAALAPHAVCFPAIVGATQPIVMHSAEPDDEDSEDERKSDEIEEDLLEDVKKRQVEQDRSLMYECCQRVVARLENLYPELVKDVSDFVKELQRINMLNEERWTFVLSNLDHEMSKRIAQIEAEKMKTQANDYLTDEEKNEIINEKTKILSAMVFRILEDLYDRTCVRDVHTVNERQFRDTYKSQIAAAFDVYRGNKLDPRKAWHPFKQLLIHLTQRCNKRSLQTLQTAEVTPRLLAFSHSHIPVPGQESKDFSDVVMIERVSKQSIVLPTKTRPKKIVFIGSDGVDYPFLFKGQEDLHLDERIMQLLHICNLMLAQKRSDWPPYSARNYSVTPLGSRSGLIQWVEGATPMFHVYRKWQIRQAARKAASPKGATEVERPSELFFKKLKTAFDANSISPDALTDRQKWPLPILKSVLEELIKETPRDLLSRELWLRAGSAYTWYRTTERFARSTAVMSMLGSVLGLGDRHLDNVLVNLESGHIVHIDYNICFDKAGSFLSFMLSTGRNLRVPETVPFRLTGNMVNALGPTQIEGTFRLSCEHVLTKLRAGKEVLLTILDAFVYDPLVDWAGAHDHLVSSATVGVATTLAVYGTDARAEAARPLARALFAVRIKEMHMAWLENRERLYNTLTRVTDVLEKTHKYREGHHEYGAPLKGRIGDESAFETERVEAGRDLKQAITAHHDMMHDIRPLIRSLAHIDDRFRTYVRFYKESFSEPLVKGHKLLDEAGVDFPMCIRLFRSVLERIHQVYDELLLLDKCDGTLLSPCAESLPVPPPGFEEATPHFKQQQEQNVHAKNVSRKVRQKLEGRDFTATTSDEDNAIPVEASAVKKPMTPAEQADALIREATSLSNLALMYEGWTAWV</sequence>
<keyword evidence="6 14" id="KW-0418">Kinase</keyword>
<dbReference type="GO" id="GO:0005634">
    <property type="term" value="C:nucleus"/>
    <property type="evidence" value="ECO:0007669"/>
    <property type="project" value="TreeGrafter"/>
</dbReference>
<keyword evidence="8" id="KW-0866">Nonsense-mediated mRNA decay</keyword>
<dbReference type="GO" id="GO:0005524">
    <property type="term" value="F:ATP binding"/>
    <property type="evidence" value="ECO:0007669"/>
    <property type="project" value="UniProtKB-KW"/>
</dbReference>
<feature type="region of interest" description="Disordered" evidence="11">
    <location>
        <begin position="118"/>
        <end position="170"/>
    </location>
</feature>
<evidence type="ECO:0000313" key="15">
    <source>
        <dbReference type="Proteomes" id="UP000031036"/>
    </source>
</evidence>
<accession>A0A0B2VLK3</accession>
<dbReference type="OMA" id="AFECHFT"/>
<dbReference type="InterPro" id="IPR036940">
    <property type="entry name" value="PI3/4_kinase_cat_sf"/>
</dbReference>
<dbReference type="Pfam" id="PF15785">
    <property type="entry name" value="SMG1"/>
    <property type="match status" value="2"/>
</dbReference>
<comment type="catalytic activity">
    <reaction evidence="10">
        <text>L-seryl-[protein] + ATP = O-phospho-L-seryl-[protein] + ADP + H(+)</text>
        <dbReference type="Rhea" id="RHEA:17989"/>
        <dbReference type="Rhea" id="RHEA-COMP:9863"/>
        <dbReference type="Rhea" id="RHEA-COMP:11604"/>
        <dbReference type="ChEBI" id="CHEBI:15378"/>
        <dbReference type="ChEBI" id="CHEBI:29999"/>
        <dbReference type="ChEBI" id="CHEBI:30616"/>
        <dbReference type="ChEBI" id="CHEBI:83421"/>
        <dbReference type="ChEBI" id="CHEBI:456216"/>
        <dbReference type="EC" id="2.7.11.1"/>
    </reaction>
</comment>
<evidence type="ECO:0000256" key="11">
    <source>
        <dbReference type="SAM" id="MobiDB-lite"/>
    </source>
</evidence>
<evidence type="ECO:0000256" key="10">
    <source>
        <dbReference type="ARBA" id="ARBA00048679"/>
    </source>
</evidence>
<dbReference type="InterPro" id="IPR050517">
    <property type="entry name" value="DDR_Repair_Kinase"/>
</dbReference>
<dbReference type="SMART" id="SM01343">
    <property type="entry name" value="FATC"/>
    <property type="match status" value="1"/>
</dbReference>
<protein>
    <recommendedName>
        <fullName evidence="2">non-specific serine/threonine protein kinase</fullName>
        <ecNumber evidence="2">2.7.11.1</ecNumber>
    </recommendedName>
</protein>
<evidence type="ECO:0000256" key="2">
    <source>
        <dbReference type="ARBA" id="ARBA00012513"/>
    </source>
</evidence>
<evidence type="ECO:0000256" key="1">
    <source>
        <dbReference type="ARBA" id="ARBA00011031"/>
    </source>
</evidence>
<comment type="caution">
    <text evidence="14">The sequence shown here is derived from an EMBL/GenBank/DDBJ whole genome shotgun (WGS) entry which is preliminary data.</text>
</comment>
<dbReference type="GO" id="GO:0016242">
    <property type="term" value="P:negative regulation of macroautophagy"/>
    <property type="evidence" value="ECO:0007669"/>
    <property type="project" value="TreeGrafter"/>
</dbReference>
<evidence type="ECO:0000259" key="13">
    <source>
        <dbReference type="PROSITE" id="PS51190"/>
    </source>
</evidence>
<organism evidence="14 15">
    <name type="scientific">Toxocara canis</name>
    <name type="common">Canine roundworm</name>
    <dbReference type="NCBI Taxonomy" id="6265"/>
    <lineage>
        <taxon>Eukaryota</taxon>
        <taxon>Metazoa</taxon>
        <taxon>Ecdysozoa</taxon>
        <taxon>Nematoda</taxon>
        <taxon>Chromadorea</taxon>
        <taxon>Rhabditida</taxon>
        <taxon>Spirurina</taxon>
        <taxon>Ascaridomorpha</taxon>
        <taxon>Ascaridoidea</taxon>
        <taxon>Toxocaridae</taxon>
        <taxon>Toxocara</taxon>
    </lineage>
</organism>
<reference evidence="14 15" key="1">
    <citation type="submission" date="2014-11" db="EMBL/GenBank/DDBJ databases">
        <title>Genetic blueprint of the zoonotic pathogen Toxocara canis.</title>
        <authorList>
            <person name="Zhu X.-Q."/>
            <person name="Korhonen P.K."/>
            <person name="Cai H."/>
            <person name="Young N.D."/>
            <person name="Nejsum P."/>
            <person name="von Samson-Himmelstjerna G."/>
            <person name="Boag P.R."/>
            <person name="Tan P."/>
            <person name="Li Q."/>
            <person name="Min J."/>
            <person name="Yang Y."/>
            <person name="Wang X."/>
            <person name="Fang X."/>
            <person name="Hall R.S."/>
            <person name="Hofmann A."/>
            <person name="Sternberg P.W."/>
            <person name="Jex A.R."/>
            <person name="Gasser R.B."/>
        </authorList>
    </citation>
    <scope>NUCLEOTIDE SEQUENCE [LARGE SCALE GENOMIC DNA]</scope>
    <source>
        <strain evidence="14">PN_DK_2014</strain>
    </source>
</reference>
<dbReference type="PROSITE" id="PS50290">
    <property type="entry name" value="PI3_4_KINASE_3"/>
    <property type="match status" value="1"/>
</dbReference>
<dbReference type="GO" id="GO:0000184">
    <property type="term" value="P:nuclear-transcribed mRNA catabolic process, nonsense-mediated decay"/>
    <property type="evidence" value="ECO:0007669"/>
    <property type="project" value="UniProtKB-KW"/>
</dbReference>
<dbReference type="InterPro" id="IPR003152">
    <property type="entry name" value="FATC_dom"/>
</dbReference>
<dbReference type="Pfam" id="PF00454">
    <property type="entry name" value="PI3_PI4_kinase"/>
    <property type="match status" value="1"/>
</dbReference>
<evidence type="ECO:0000256" key="9">
    <source>
        <dbReference type="ARBA" id="ARBA00047899"/>
    </source>
</evidence>
<dbReference type="GO" id="GO:0031932">
    <property type="term" value="C:TORC2 complex"/>
    <property type="evidence" value="ECO:0007669"/>
    <property type="project" value="TreeGrafter"/>
</dbReference>
<comment type="similarity">
    <text evidence="1">Belongs to the PI3/PI4-kinase family.</text>
</comment>
<evidence type="ECO:0000256" key="8">
    <source>
        <dbReference type="ARBA" id="ARBA00023161"/>
    </source>
</evidence>
<dbReference type="Pfam" id="PF02260">
    <property type="entry name" value="FATC"/>
    <property type="match status" value="1"/>
</dbReference>
<dbReference type="SMART" id="SM00146">
    <property type="entry name" value="PI3Kc"/>
    <property type="match status" value="1"/>
</dbReference>
<evidence type="ECO:0000256" key="7">
    <source>
        <dbReference type="ARBA" id="ARBA00022840"/>
    </source>
</evidence>
<evidence type="ECO:0000256" key="6">
    <source>
        <dbReference type="ARBA" id="ARBA00022777"/>
    </source>
</evidence>
<dbReference type="Proteomes" id="UP000031036">
    <property type="component" value="Unassembled WGS sequence"/>
</dbReference>
<dbReference type="Gene3D" id="1.10.1070.11">
    <property type="entry name" value="Phosphatidylinositol 3-/4-kinase, catalytic domain"/>
    <property type="match status" value="1"/>
</dbReference>